<dbReference type="Gene3D" id="3.40.190.10">
    <property type="entry name" value="Periplasmic binding protein-like II"/>
    <property type="match status" value="2"/>
</dbReference>
<keyword evidence="4" id="KW-0564">Palmitate</keyword>
<dbReference type="Pfam" id="PF01547">
    <property type="entry name" value="SBP_bac_1"/>
    <property type="match status" value="1"/>
</dbReference>
<evidence type="ECO:0000313" key="7">
    <source>
        <dbReference type="EMBL" id="VAW00379.1"/>
    </source>
</evidence>
<feature type="region of interest" description="Disordered" evidence="6">
    <location>
        <begin position="25"/>
        <end position="62"/>
    </location>
</feature>
<keyword evidence="1" id="KW-1003">Cell membrane</keyword>
<evidence type="ECO:0000256" key="1">
    <source>
        <dbReference type="ARBA" id="ARBA00022475"/>
    </source>
</evidence>
<dbReference type="InterPro" id="IPR006059">
    <property type="entry name" value="SBP"/>
</dbReference>
<reference evidence="7" key="1">
    <citation type="submission" date="2018-06" db="EMBL/GenBank/DDBJ databases">
        <authorList>
            <person name="Zhirakovskaya E."/>
        </authorList>
    </citation>
    <scope>NUCLEOTIDE SEQUENCE</scope>
</reference>
<accession>A0A3B0SHS3</accession>
<dbReference type="InterPro" id="IPR050490">
    <property type="entry name" value="Bact_solute-bd_prot1"/>
</dbReference>
<dbReference type="AlphaFoldDB" id="A0A3B0SHS3"/>
<evidence type="ECO:0000256" key="6">
    <source>
        <dbReference type="SAM" id="MobiDB-lite"/>
    </source>
</evidence>
<evidence type="ECO:0000256" key="3">
    <source>
        <dbReference type="ARBA" id="ARBA00023136"/>
    </source>
</evidence>
<protein>
    <submittedName>
        <fullName evidence="7">N-acetyl-D-glucosamine ABC transporter, substrate-binding protein</fullName>
    </submittedName>
</protein>
<dbReference type="PANTHER" id="PTHR43649:SF33">
    <property type="entry name" value="POLYGALACTURONAN_RHAMNOGALACTURONAN-BINDING PROTEIN YTCQ"/>
    <property type="match status" value="1"/>
</dbReference>
<evidence type="ECO:0000256" key="2">
    <source>
        <dbReference type="ARBA" id="ARBA00022729"/>
    </source>
</evidence>
<sequence>MTWSKWRPLALIAAAMLVLSACSSSSSSDDTTTTAGGGTDTTTTTQTDGGTTTTTEGVPSSTDDLAGSTISFWIMGDTATAFEALIADFTAETGVTVEVDAIPWDAVNDRLTTAVASGSGPDVSQIGLSHLPSFIAGETLLDVSDYVDDYPNLARDNFPDGVMDALNGTDATYSFPWVSDTRVLFYRSDILAEAGFDSPPTTWAELIETATVLAERGAREYGYYIPQWDAPLPIAYTWQAGGDVIGADGSVDLETPEFLAAVDHYLEFYEKGLVPTAGDWDQALGFITGAAPMLVSGPYLAGAINDQAPELEGSWNVTTVPTGLNDTSLFAGSNVGVWSNTDQPAAALALLDYLARPSTQLAWYAAVNELPAASAALAELKAGDDANVAVYADQLSRSRLLPTLAGWDALGWEILTTLNSIALAGADKDEALADLFARVDEILEG</sequence>
<organism evidence="7">
    <name type="scientific">hydrothermal vent metagenome</name>
    <dbReference type="NCBI Taxonomy" id="652676"/>
    <lineage>
        <taxon>unclassified sequences</taxon>
        <taxon>metagenomes</taxon>
        <taxon>ecological metagenomes</taxon>
    </lineage>
</organism>
<evidence type="ECO:0000256" key="5">
    <source>
        <dbReference type="ARBA" id="ARBA00023288"/>
    </source>
</evidence>
<keyword evidence="5" id="KW-0449">Lipoprotein</keyword>
<evidence type="ECO:0000256" key="4">
    <source>
        <dbReference type="ARBA" id="ARBA00023139"/>
    </source>
</evidence>
<keyword evidence="2" id="KW-0732">Signal</keyword>
<keyword evidence="3" id="KW-0472">Membrane</keyword>
<dbReference type="PROSITE" id="PS51257">
    <property type="entry name" value="PROKAR_LIPOPROTEIN"/>
    <property type="match status" value="1"/>
</dbReference>
<name>A0A3B0SHS3_9ZZZZ</name>
<dbReference type="EMBL" id="UOEI01000282">
    <property type="protein sequence ID" value="VAW00379.1"/>
    <property type="molecule type" value="Genomic_DNA"/>
</dbReference>
<proteinExistence type="predicted"/>
<gene>
    <name evidence="7" type="ORF">MNBD_ACTINO01-1969</name>
</gene>
<dbReference type="PANTHER" id="PTHR43649">
    <property type="entry name" value="ARABINOSE-BINDING PROTEIN-RELATED"/>
    <property type="match status" value="1"/>
</dbReference>
<dbReference type="SUPFAM" id="SSF53850">
    <property type="entry name" value="Periplasmic binding protein-like II"/>
    <property type="match status" value="1"/>
</dbReference>